<dbReference type="AlphaFoldDB" id="A0A6M3LTT2"/>
<sequence length="72" mass="8766">MPEFWELCDLKSRAKLGYLFKQEYGYWPDWDDRSGKMIKRQSVTMSPDVEEEYMAEIARFMSEAPKHQRRIE</sequence>
<gene>
    <name evidence="1" type="ORF">MM415B06181_0007</name>
</gene>
<proteinExistence type="predicted"/>
<organism evidence="1">
    <name type="scientific">viral metagenome</name>
    <dbReference type="NCBI Taxonomy" id="1070528"/>
    <lineage>
        <taxon>unclassified sequences</taxon>
        <taxon>metagenomes</taxon>
        <taxon>organismal metagenomes</taxon>
    </lineage>
</organism>
<evidence type="ECO:0000313" key="1">
    <source>
        <dbReference type="EMBL" id="QJA97489.1"/>
    </source>
</evidence>
<accession>A0A6M3LTT2</accession>
<name>A0A6M3LTT2_9ZZZZ</name>
<reference evidence="1" key="1">
    <citation type="submission" date="2020-03" db="EMBL/GenBank/DDBJ databases">
        <title>The deep terrestrial virosphere.</title>
        <authorList>
            <person name="Holmfeldt K."/>
            <person name="Nilsson E."/>
            <person name="Simone D."/>
            <person name="Lopez-Fernandez M."/>
            <person name="Wu X."/>
            <person name="de Brujin I."/>
            <person name="Lundin D."/>
            <person name="Andersson A."/>
            <person name="Bertilsson S."/>
            <person name="Dopson M."/>
        </authorList>
    </citation>
    <scope>NUCLEOTIDE SEQUENCE</scope>
    <source>
        <strain evidence="1">MM415B06181</strain>
    </source>
</reference>
<dbReference type="EMBL" id="MT143498">
    <property type="protein sequence ID" value="QJA97489.1"/>
    <property type="molecule type" value="Genomic_DNA"/>
</dbReference>
<protein>
    <submittedName>
        <fullName evidence="1">Uncharacterized protein</fullName>
    </submittedName>
</protein>